<evidence type="ECO:0000256" key="1">
    <source>
        <dbReference type="ARBA" id="ARBA00004442"/>
    </source>
</evidence>
<protein>
    <submittedName>
        <fullName evidence="9">Outer membrane efflux protein</fullName>
    </submittedName>
</protein>
<comment type="similarity">
    <text evidence="2">Belongs to the outer membrane factor (OMF) (TC 1.B.17) family.</text>
</comment>
<dbReference type="Proteomes" id="UP000004507">
    <property type="component" value="Unassembled WGS sequence"/>
</dbReference>
<keyword evidence="3" id="KW-0813">Transport</keyword>
<comment type="subcellular location">
    <subcellularLocation>
        <location evidence="1">Cell outer membrane</location>
    </subcellularLocation>
</comment>
<dbReference type="SUPFAM" id="SSF56954">
    <property type="entry name" value="Outer membrane efflux proteins (OEP)"/>
    <property type="match status" value="1"/>
</dbReference>
<dbReference type="RefSeq" id="WP_007206991.1">
    <property type="nucleotide sequence ID" value="NZ_CH672414.1"/>
</dbReference>
<evidence type="ECO:0000256" key="3">
    <source>
        <dbReference type="ARBA" id="ARBA00022448"/>
    </source>
</evidence>
<keyword evidence="5" id="KW-0812">Transmembrane</keyword>
<dbReference type="GO" id="GO:0015562">
    <property type="term" value="F:efflux transmembrane transporter activity"/>
    <property type="evidence" value="ECO:0007669"/>
    <property type="project" value="InterPro"/>
</dbReference>
<evidence type="ECO:0000256" key="5">
    <source>
        <dbReference type="ARBA" id="ARBA00022692"/>
    </source>
</evidence>
<sequence>MIKRSAIAGVAMMMTLIAAPAVRAETLADTLTAAYTNSGLLDQNRALLRAADENVAQSVAATLPVINWAMATNRTYNAAAQTSALQDTTSTTARISGSLTLYDGGANRLAIDSQKEIVLSTRQSLRGIEQDVLLRAVQAYMNVRREREFVELRQNNQRLITQELQAARDRFDVGEVTRTDVSLAQARLAGSQSLLAAAQGNLAQSIAEYTAAVGRVPSGSGAAAPAPVLQSVQDAKAFALRNHPAVLQVQHSVAAAELAVQRGEAALRPSLSLNSFVAVDDEWNESAQIGLSLGGPIYNGGAIASQIRQLQANRDASRAGLHLALLGVEQRVANAYAALQVARASAQASDQQVSAARIAFEGVREEASLGSRTTLDVLNAEQELLDAQANRIAADVDEVIASYSVLAAMGLLTAEHLQLPVQQYDVSAYYNLVNNSPVAASPQGEALDRVLEALSRD</sequence>
<evidence type="ECO:0000256" key="4">
    <source>
        <dbReference type="ARBA" id="ARBA00022452"/>
    </source>
</evidence>
<feature type="signal peptide" evidence="8">
    <location>
        <begin position="1"/>
        <end position="24"/>
    </location>
</feature>
<dbReference type="PANTHER" id="PTHR30026:SF22">
    <property type="entry name" value="OUTER MEMBRANE EFFLUX PROTEIN"/>
    <property type="match status" value="1"/>
</dbReference>
<comment type="caution">
    <text evidence="9">The sequence shown here is derived from an EMBL/GenBank/DDBJ whole genome shotgun (WGS) entry which is preliminary data.</text>
</comment>
<dbReference type="OrthoDB" id="9789368at2"/>
<dbReference type="Pfam" id="PF02321">
    <property type="entry name" value="OEP"/>
    <property type="match status" value="2"/>
</dbReference>
<dbReference type="NCBIfam" id="TIGR01844">
    <property type="entry name" value="type_I_sec_TolC"/>
    <property type="match status" value="1"/>
</dbReference>
<dbReference type="STRING" id="314232.SKA53_15261"/>
<evidence type="ECO:0000256" key="7">
    <source>
        <dbReference type="ARBA" id="ARBA00023237"/>
    </source>
</evidence>
<dbReference type="GO" id="GO:0009279">
    <property type="term" value="C:cell outer membrane"/>
    <property type="evidence" value="ECO:0007669"/>
    <property type="project" value="UniProtKB-SubCell"/>
</dbReference>
<feature type="chain" id="PRO_5002660845" evidence="8">
    <location>
        <begin position="25"/>
        <end position="457"/>
    </location>
</feature>
<evidence type="ECO:0000256" key="2">
    <source>
        <dbReference type="ARBA" id="ARBA00007613"/>
    </source>
</evidence>
<reference evidence="9 10" key="1">
    <citation type="submission" date="2006-01" db="EMBL/GenBank/DDBJ databases">
        <authorList>
            <person name="Hagstrom A."/>
            <person name="Ferriera S."/>
            <person name="Johnson J."/>
            <person name="Kravitz S."/>
            <person name="Halpern A."/>
            <person name="Remington K."/>
            <person name="Beeson K."/>
            <person name="Tran B."/>
            <person name="Rogers Y.-H."/>
            <person name="Friedman R."/>
            <person name="Venter J.C."/>
        </authorList>
    </citation>
    <scope>NUCLEOTIDE SEQUENCE [LARGE SCALE GENOMIC DNA]</scope>
    <source>
        <strain evidence="9 10">SKA53</strain>
    </source>
</reference>
<organism evidence="9 10">
    <name type="scientific">Yoonia vestfoldensis SKA53</name>
    <dbReference type="NCBI Taxonomy" id="314232"/>
    <lineage>
        <taxon>Bacteria</taxon>
        <taxon>Pseudomonadati</taxon>
        <taxon>Pseudomonadota</taxon>
        <taxon>Alphaproteobacteria</taxon>
        <taxon>Rhodobacterales</taxon>
        <taxon>Paracoccaceae</taxon>
        <taxon>Yoonia</taxon>
    </lineage>
</organism>
<name>A3V5K0_9RHOB</name>
<dbReference type="Gene3D" id="1.20.1600.10">
    <property type="entry name" value="Outer membrane efflux proteins (OEP)"/>
    <property type="match status" value="1"/>
</dbReference>
<evidence type="ECO:0000313" key="10">
    <source>
        <dbReference type="Proteomes" id="UP000004507"/>
    </source>
</evidence>
<dbReference type="InterPro" id="IPR010130">
    <property type="entry name" value="T1SS_OMP_TolC"/>
</dbReference>
<keyword evidence="7" id="KW-0998">Cell outer membrane</keyword>
<keyword evidence="6" id="KW-0472">Membrane</keyword>
<evidence type="ECO:0000256" key="8">
    <source>
        <dbReference type="SAM" id="SignalP"/>
    </source>
</evidence>
<keyword evidence="8" id="KW-0732">Signal</keyword>
<proteinExistence type="inferred from homology"/>
<evidence type="ECO:0000313" key="9">
    <source>
        <dbReference type="EMBL" id="EAQ06918.1"/>
    </source>
</evidence>
<dbReference type="InterPro" id="IPR051906">
    <property type="entry name" value="TolC-like"/>
</dbReference>
<dbReference type="PANTHER" id="PTHR30026">
    <property type="entry name" value="OUTER MEMBRANE PROTEIN TOLC"/>
    <property type="match status" value="1"/>
</dbReference>
<dbReference type="HOGENOM" id="CLU_012817_0_1_5"/>
<dbReference type="InterPro" id="IPR003423">
    <property type="entry name" value="OMP_efflux"/>
</dbReference>
<keyword evidence="10" id="KW-1185">Reference proteome</keyword>
<dbReference type="GO" id="GO:0015288">
    <property type="term" value="F:porin activity"/>
    <property type="evidence" value="ECO:0007669"/>
    <property type="project" value="TreeGrafter"/>
</dbReference>
<keyword evidence="4" id="KW-1134">Transmembrane beta strand</keyword>
<evidence type="ECO:0000256" key="6">
    <source>
        <dbReference type="ARBA" id="ARBA00023136"/>
    </source>
</evidence>
<accession>A3V5K0</accession>
<dbReference type="GO" id="GO:1990281">
    <property type="term" value="C:efflux pump complex"/>
    <property type="evidence" value="ECO:0007669"/>
    <property type="project" value="TreeGrafter"/>
</dbReference>
<dbReference type="EMBL" id="AAMS01000004">
    <property type="protein sequence ID" value="EAQ06918.1"/>
    <property type="molecule type" value="Genomic_DNA"/>
</dbReference>
<dbReference type="AlphaFoldDB" id="A3V5K0"/>
<dbReference type="eggNOG" id="COG1538">
    <property type="taxonomic scope" value="Bacteria"/>
</dbReference>
<gene>
    <name evidence="9" type="ORF">SKA53_15261</name>
</gene>